<proteinExistence type="predicted"/>
<reference evidence="1" key="2">
    <citation type="submission" date="2025-09" db="UniProtKB">
        <authorList>
            <consortium name="Ensembl"/>
        </authorList>
    </citation>
    <scope>IDENTIFICATION</scope>
</reference>
<keyword evidence="2" id="KW-1185">Reference proteome</keyword>
<reference evidence="1" key="1">
    <citation type="submission" date="2025-08" db="UniProtKB">
        <authorList>
            <consortium name="Ensembl"/>
        </authorList>
    </citation>
    <scope>IDENTIFICATION</scope>
</reference>
<evidence type="ECO:0000313" key="1">
    <source>
        <dbReference type="Ensembl" id="ENSSLUP00000049709.1"/>
    </source>
</evidence>
<name>A0A8D0A2Q6_SANLU</name>
<dbReference type="InterPro" id="IPR012337">
    <property type="entry name" value="RNaseH-like_sf"/>
</dbReference>
<dbReference type="PANTHER" id="PTHR47501:SF7">
    <property type="entry name" value="TRANSPOSASE"/>
    <property type="match status" value="1"/>
</dbReference>
<protein>
    <recommendedName>
        <fullName evidence="3">HAT C-terminal dimerisation domain-containing protein</fullName>
    </recommendedName>
</protein>
<organism evidence="1 2">
    <name type="scientific">Sander lucioperca</name>
    <name type="common">Pike-perch</name>
    <name type="synonym">Perca lucioperca</name>
    <dbReference type="NCBI Taxonomy" id="283035"/>
    <lineage>
        <taxon>Eukaryota</taxon>
        <taxon>Metazoa</taxon>
        <taxon>Chordata</taxon>
        <taxon>Craniata</taxon>
        <taxon>Vertebrata</taxon>
        <taxon>Euteleostomi</taxon>
        <taxon>Actinopterygii</taxon>
        <taxon>Neopterygii</taxon>
        <taxon>Teleostei</taxon>
        <taxon>Neoteleostei</taxon>
        <taxon>Acanthomorphata</taxon>
        <taxon>Eupercaria</taxon>
        <taxon>Perciformes</taxon>
        <taxon>Percoidei</taxon>
        <taxon>Percidae</taxon>
        <taxon>Luciopercinae</taxon>
        <taxon>Sander</taxon>
    </lineage>
</organism>
<accession>A0A8D0A2Q6</accession>
<evidence type="ECO:0000313" key="2">
    <source>
        <dbReference type="Proteomes" id="UP000694568"/>
    </source>
</evidence>
<dbReference type="AlphaFoldDB" id="A0A8D0A2Q6"/>
<dbReference type="GeneTree" id="ENSGT00530000064692"/>
<sequence length="556" mass="62691">MDQGNSKVVFSNWKYQHYFSLIEIKGKNVYVTCTLCPGKKTLSTSASSNSNLMKQHNQHIVSSSEGDGATLLKQATLDFSGQQQVTKAELNTLIARYVVENMLPLSTVESESFRAILAKIPIRGGGRGVAPCRNTFAKFIDSEYEKINIELKKSFEEIEYISTTADIWTAHNKIYMGVTAHWINPNNMEREKAALACRQFKGHHTHDAIAVELDNIHSTYGITHKITATVTDNGSNFVKAFKRYQPLEESDSEDDEDEVTFTDINDALHRCASHTLNLISCTDVDKWLLSKPATKAVYRSATAKCTALWNKTSRSTLATETVDELVSKKLLVPCTTRWNSFYDALARICEISKVDLNTISSKLGLTAITEREHQFLKEYCTVMKPLTVALDILQGEDNCFHGTLLPTMETLMLKTEAIKTRFADVLGNEEAILAAVTLPKFKLRWLRSQELKDKAKGSLLAECRKIVLKEPQTPPLQQKTRWQTILNLQHKNFNSLCGFSLIKKISLRYNAATPSSAPVERLFSLGKLVFSPRGTDCQTKDSKKLLLLRYNHWFSR</sequence>
<dbReference type="SUPFAM" id="SSF53098">
    <property type="entry name" value="Ribonuclease H-like"/>
    <property type="match status" value="1"/>
</dbReference>
<dbReference type="PANTHER" id="PTHR47501">
    <property type="entry name" value="TRANSPOSASE-RELATED"/>
    <property type="match status" value="1"/>
</dbReference>
<dbReference type="Ensembl" id="ENSSLUT00000051190.1">
    <property type="protein sequence ID" value="ENSSLUP00000049709.1"/>
    <property type="gene ID" value="ENSSLUG00000021612.1"/>
</dbReference>
<dbReference type="Proteomes" id="UP000694568">
    <property type="component" value="Unplaced"/>
</dbReference>
<evidence type="ECO:0008006" key="3">
    <source>
        <dbReference type="Google" id="ProtNLM"/>
    </source>
</evidence>